<dbReference type="InterPro" id="IPR044066">
    <property type="entry name" value="TRIAD_supradom"/>
</dbReference>
<keyword evidence="4" id="KW-0479">Metal-binding</keyword>
<dbReference type="AlphaFoldDB" id="A0AAN6TCL1"/>
<feature type="domain" description="RING-type" evidence="11">
    <location>
        <begin position="505"/>
        <end position="559"/>
    </location>
</feature>
<evidence type="ECO:0000256" key="4">
    <source>
        <dbReference type="ARBA" id="ARBA00022723"/>
    </source>
</evidence>
<feature type="compositionally biased region" description="Basic and acidic residues" evidence="10">
    <location>
        <begin position="199"/>
        <end position="211"/>
    </location>
</feature>
<feature type="non-terminal residue" evidence="13">
    <location>
        <position position="718"/>
    </location>
</feature>
<feature type="region of interest" description="Disordered" evidence="10">
    <location>
        <begin position="183"/>
        <end position="221"/>
    </location>
</feature>
<keyword evidence="6 9" id="KW-0863">Zinc-finger</keyword>
<evidence type="ECO:0000256" key="6">
    <source>
        <dbReference type="ARBA" id="ARBA00022771"/>
    </source>
</evidence>
<dbReference type="Proteomes" id="UP001302812">
    <property type="component" value="Unassembled WGS sequence"/>
</dbReference>
<dbReference type="CDD" id="cd20335">
    <property type="entry name" value="BRcat_RBR"/>
    <property type="match status" value="1"/>
</dbReference>
<sequence>VEKRLEFERRANLCLEWSRLTDLESLFVDLRGIAHSEGWRRKPYVLYEHVVDLASSLQGKGLKILVIAGLRSEGRYPGPEPATIIEIDEGEWDPATKLWRVTRGNKINWWRLFRGAVRPGGRLILVDKRQGDGSLTWSYPIILPTLLPYQLSCPTAMASGRRNSNTDAGRAVPTILEWFASPASPRHRHTRDRPHRHQPRDSEHPVREHAPDGTTRTAPRRTAASMRVIIKVKPLDDGLLDLTLLVKYGCSISNLEPYLRQNHRIRNRPLPEHASFQLYGPDCRELTLDERINSDMSTIWYRVSKSKDKADNWRFSKWPDLTDAPLKPSLTSALLEAINAGATVGELRQRIAEHMGIKDANRIVLVARDGVRRGSLHGNCWQVRQVKNWLCRWLSIDINPEKGYVVLRGLGREYLYHPKAESVSADMAVEGLQEYFETRILQAVCRHGRSKPRAPCGLRLCLDGKALSRSAPVVLGATYDFELSDDAADTFSDEESWLLLPTKTCSACIEDKKVTEMPIRVTRRCKHEPTICKECLQQWLESGVADGAWETGLKCPDCSELLEHRDVKRYASKEVFERYDNWLLRAALKNFPNFHFCLSPGCKSGQIHHPRSPCPELRCIACNARQCVEHNIPWHSGETCEQFDRRNRQRKRDEKASEEEIKKTTKTCPKCHKAVHKYTGCNHITCVCGHEWCYICLAPYERNRHDFLFCRHTPECTE</sequence>
<evidence type="ECO:0000256" key="9">
    <source>
        <dbReference type="PROSITE-ProRule" id="PRU00175"/>
    </source>
</evidence>
<keyword evidence="14" id="KW-1185">Reference proteome</keyword>
<evidence type="ECO:0000256" key="7">
    <source>
        <dbReference type="ARBA" id="ARBA00022786"/>
    </source>
</evidence>
<dbReference type="GO" id="GO:0016567">
    <property type="term" value="P:protein ubiquitination"/>
    <property type="evidence" value="ECO:0007669"/>
    <property type="project" value="InterPro"/>
</dbReference>
<name>A0AAN6TCL1_9PEZI</name>
<proteinExistence type="predicted"/>
<organism evidence="13 14">
    <name type="scientific">Canariomyces notabilis</name>
    <dbReference type="NCBI Taxonomy" id="2074819"/>
    <lineage>
        <taxon>Eukaryota</taxon>
        <taxon>Fungi</taxon>
        <taxon>Dikarya</taxon>
        <taxon>Ascomycota</taxon>
        <taxon>Pezizomycotina</taxon>
        <taxon>Sordariomycetes</taxon>
        <taxon>Sordariomycetidae</taxon>
        <taxon>Sordariales</taxon>
        <taxon>Chaetomiaceae</taxon>
        <taxon>Canariomyces</taxon>
    </lineage>
</organism>
<dbReference type="PROSITE" id="PS50089">
    <property type="entry name" value="ZF_RING_2"/>
    <property type="match status" value="1"/>
</dbReference>
<evidence type="ECO:0000256" key="2">
    <source>
        <dbReference type="ARBA" id="ARBA00012251"/>
    </source>
</evidence>
<evidence type="ECO:0000256" key="5">
    <source>
        <dbReference type="ARBA" id="ARBA00022737"/>
    </source>
</evidence>
<dbReference type="GO" id="GO:0008270">
    <property type="term" value="F:zinc ion binding"/>
    <property type="evidence" value="ECO:0007669"/>
    <property type="project" value="UniProtKB-KW"/>
</dbReference>
<dbReference type="PANTHER" id="PTHR11685">
    <property type="entry name" value="RBR FAMILY RING FINGER AND IBR DOMAIN-CONTAINING"/>
    <property type="match status" value="1"/>
</dbReference>
<evidence type="ECO:0000256" key="8">
    <source>
        <dbReference type="ARBA" id="ARBA00022833"/>
    </source>
</evidence>
<dbReference type="RefSeq" id="XP_064669440.1">
    <property type="nucleotide sequence ID" value="XM_064810614.1"/>
</dbReference>
<feature type="domain" description="RING-type" evidence="12">
    <location>
        <begin position="501"/>
        <end position="716"/>
    </location>
</feature>
<comment type="catalytic activity">
    <reaction evidence="1">
        <text>[E2 ubiquitin-conjugating enzyme]-S-ubiquitinyl-L-cysteine + [acceptor protein]-L-lysine = [E2 ubiquitin-conjugating enzyme]-L-cysteine + [acceptor protein]-N(6)-ubiquitinyl-L-lysine.</text>
        <dbReference type="EC" id="2.3.2.31"/>
    </reaction>
</comment>
<dbReference type="Gene3D" id="1.20.120.1750">
    <property type="match status" value="1"/>
</dbReference>
<dbReference type="EMBL" id="MU853344">
    <property type="protein sequence ID" value="KAK4111870.1"/>
    <property type="molecule type" value="Genomic_DNA"/>
</dbReference>
<evidence type="ECO:0000256" key="1">
    <source>
        <dbReference type="ARBA" id="ARBA00001798"/>
    </source>
</evidence>
<evidence type="ECO:0000256" key="10">
    <source>
        <dbReference type="SAM" id="MobiDB-lite"/>
    </source>
</evidence>
<keyword evidence="5" id="KW-0677">Repeat</keyword>
<dbReference type="SMART" id="SM00647">
    <property type="entry name" value="IBR"/>
    <property type="match status" value="2"/>
</dbReference>
<dbReference type="SUPFAM" id="SSF57850">
    <property type="entry name" value="RING/U-box"/>
    <property type="match status" value="3"/>
</dbReference>
<reference evidence="13" key="1">
    <citation type="journal article" date="2023" name="Mol. Phylogenet. Evol.">
        <title>Genome-scale phylogeny and comparative genomics of the fungal order Sordariales.</title>
        <authorList>
            <person name="Hensen N."/>
            <person name="Bonometti L."/>
            <person name="Westerberg I."/>
            <person name="Brannstrom I.O."/>
            <person name="Guillou S."/>
            <person name="Cros-Aarteil S."/>
            <person name="Calhoun S."/>
            <person name="Haridas S."/>
            <person name="Kuo A."/>
            <person name="Mondo S."/>
            <person name="Pangilinan J."/>
            <person name="Riley R."/>
            <person name="LaButti K."/>
            <person name="Andreopoulos B."/>
            <person name="Lipzen A."/>
            <person name="Chen C."/>
            <person name="Yan M."/>
            <person name="Daum C."/>
            <person name="Ng V."/>
            <person name="Clum A."/>
            <person name="Steindorff A."/>
            <person name="Ohm R.A."/>
            <person name="Martin F."/>
            <person name="Silar P."/>
            <person name="Natvig D.O."/>
            <person name="Lalanne C."/>
            <person name="Gautier V."/>
            <person name="Ament-Velasquez S.L."/>
            <person name="Kruys A."/>
            <person name="Hutchinson M.I."/>
            <person name="Powell A.J."/>
            <person name="Barry K."/>
            <person name="Miller A.N."/>
            <person name="Grigoriev I.V."/>
            <person name="Debuchy R."/>
            <person name="Gladieux P."/>
            <person name="Hiltunen Thoren M."/>
            <person name="Johannesson H."/>
        </authorList>
    </citation>
    <scope>NUCLEOTIDE SEQUENCE</scope>
    <source>
        <strain evidence="13">CBS 508.74</strain>
    </source>
</reference>
<feature type="non-terminal residue" evidence="13">
    <location>
        <position position="1"/>
    </location>
</feature>
<keyword evidence="8" id="KW-0862">Zinc</keyword>
<evidence type="ECO:0000313" key="14">
    <source>
        <dbReference type="Proteomes" id="UP001302812"/>
    </source>
</evidence>
<evidence type="ECO:0000259" key="11">
    <source>
        <dbReference type="PROSITE" id="PS50089"/>
    </source>
</evidence>
<dbReference type="Pfam" id="PF26200">
    <property type="entry name" value="Rcat_RNF216"/>
    <property type="match status" value="1"/>
</dbReference>
<dbReference type="EC" id="2.3.2.31" evidence="2"/>
<dbReference type="PROSITE" id="PS51873">
    <property type="entry name" value="TRIAD"/>
    <property type="match status" value="1"/>
</dbReference>
<reference evidence="13" key="2">
    <citation type="submission" date="2023-05" db="EMBL/GenBank/DDBJ databases">
        <authorList>
            <consortium name="Lawrence Berkeley National Laboratory"/>
            <person name="Steindorff A."/>
            <person name="Hensen N."/>
            <person name="Bonometti L."/>
            <person name="Westerberg I."/>
            <person name="Brannstrom I.O."/>
            <person name="Guillou S."/>
            <person name="Cros-Aarteil S."/>
            <person name="Calhoun S."/>
            <person name="Haridas S."/>
            <person name="Kuo A."/>
            <person name="Mondo S."/>
            <person name="Pangilinan J."/>
            <person name="Riley R."/>
            <person name="Labutti K."/>
            <person name="Andreopoulos B."/>
            <person name="Lipzen A."/>
            <person name="Chen C."/>
            <person name="Yanf M."/>
            <person name="Daum C."/>
            <person name="Ng V."/>
            <person name="Clum A."/>
            <person name="Ohm R."/>
            <person name="Martin F."/>
            <person name="Silar P."/>
            <person name="Natvig D."/>
            <person name="Lalanne C."/>
            <person name="Gautier V."/>
            <person name="Ament-Velasquez S.L."/>
            <person name="Kruys A."/>
            <person name="Hutchinson M.I."/>
            <person name="Powell A.J."/>
            <person name="Barry K."/>
            <person name="Miller A.N."/>
            <person name="Grigoriev I.V."/>
            <person name="Debuchy R."/>
            <person name="Gladieux P."/>
            <person name="Thoren M.H."/>
            <person name="Johannesson H."/>
        </authorList>
    </citation>
    <scope>NUCLEOTIDE SEQUENCE</scope>
    <source>
        <strain evidence="13">CBS 508.74</strain>
    </source>
</reference>
<dbReference type="InterPro" id="IPR001841">
    <property type="entry name" value="Znf_RING"/>
</dbReference>
<evidence type="ECO:0000313" key="13">
    <source>
        <dbReference type="EMBL" id="KAK4111870.1"/>
    </source>
</evidence>
<accession>A0AAN6TCL1</accession>
<keyword evidence="3" id="KW-0808">Transferase</keyword>
<comment type="caution">
    <text evidence="13">The sequence shown here is derived from an EMBL/GenBank/DDBJ whole genome shotgun (WGS) entry which is preliminary data.</text>
</comment>
<protein>
    <recommendedName>
        <fullName evidence="2">RBR-type E3 ubiquitin transferase</fullName>
        <ecNumber evidence="2">2.3.2.31</ecNumber>
    </recommendedName>
</protein>
<dbReference type="InterPro" id="IPR002867">
    <property type="entry name" value="IBR_dom"/>
</dbReference>
<dbReference type="GO" id="GO:0061630">
    <property type="term" value="F:ubiquitin protein ligase activity"/>
    <property type="evidence" value="ECO:0007669"/>
    <property type="project" value="UniProtKB-EC"/>
</dbReference>
<feature type="compositionally biased region" description="Basic residues" evidence="10">
    <location>
        <begin position="185"/>
        <end position="198"/>
    </location>
</feature>
<dbReference type="GeneID" id="89934739"/>
<evidence type="ECO:0000259" key="12">
    <source>
        <dbReference type="PROSITE" id="PS51873"/>
    </source>
</evidence>
<dbReference type="CDD" id="cd20336">
    <property type="entry name" value="Rcat_RBR"/>
    <property type="match status" value="1"/>
</dbReference>
<evidence type="ECO:0000256" key="3">
    <source>
        <dbReference type="ARBA" id="ARBA00022679"/>
    </source>
</evidence>
<dbReference type="Pfam" id="PF01485">
    <property type="entry name" value="IBR"/>
    <property type="match status" value="1"/>
</dbReference>
<dbReference type="InterPro" id="IPR031127">
    <property type="entry name" value="E3_UB_ligase_RBR"/>
</dbReference>
<gene>
    <name evidence="13" type="ORF">N656DRAFT_685835</name>
</gene>
<keyword evidence="7" id="KW-0833">Ubl conjugation pathway</keyword>